<dbReference type="NCBIfam" id="TIGR04183">
    <property type="entry name" value="Por_Secre_tail"/>
    <property type="match status" value="1"/>
</dbReference>
<dbReference type="EMBL" id="JBBPCB010000006">
    <property type="protein sequence ID" value="MEK8180736.1"/>
    <property type="molecule type" value="Genomic_DNA"/>
</dbReference>
<reference evidence="3 4" key="1">
    <citation type="submission" date="2024-04" db="EMBL/GenBank/DDBJ databases">
        <title>draft genome sequnece of Flavobacterium buctense JCM 30750.</title>
        <authorList>
            <person name="Kim D.-U."/>
        </authorList>
    </citation>
    <scope>NUCLEOTIDE SEQUENCE [LARGE SCALE GENOMIC DNA]</scope>
    <source>
        <strain evidence="3 4">JCM 30750</strain>
    </source>
</reference>
<dbReference type="Proteomes" id="UP001491349">
    <property type="component" value="Unassembled WGS sequence"/>
</dbReference>
<accession>A0ABU9E468</accession>
<sequence>MKNNYLITLLLLGQFVVTAQTFEWLRTPSITFTSNPAMISYPTASDQQGNTYICGLKDNATPYTDIFGNLALLKYDANGTLIFTKNINGNVHAYKMATDNAGNLYLAVGYLTSITMGNFSLTNNLQNVNPLLLKFNANGELQWHKVIPGDFTQHFNAIAIDSQQNVFIGYDDYQNSFIEKLDANGNTLQLITQSEVKLISAVSVDTEGNIYAVGSCAETSANFNGTVMPAPFLYNIYLVKYNPTGQMQWMHYVEDITCPEPMVIARTPDEVYFSSHLFDNFTIGNITCEGPVNSTDFFLAKLNATGTVQWVKEVPGSGGAEIGHRNFLTLDNQGNIYMAGKTQGTIQWNANVSSQTQLGFSSDVLILKYSPQGVVLWAKTAGGSSEDRTDGISVLSDGSILISGMANDVISFDNLTAGTDDFQYYPFLAKLSQSSLEVPINPQNSFIVYPNPTKELLTFSSNGYRGKAELFTILGQRIKSFDVTTDVTVLNLSEIATCSYFLKIDQQVVKIIRN</sequence>
<name>A0ABU9E468_9FLAO</name>
<evidence type="ECO:0000313" key="3">
    <source>
        <dbReference type="EMBL" id="MEK8180736.1"/>
    </source>
</evidence>
<dbReference type="InterPro" id="IPR026444">
    <property type="entry name" value="Secre_tail"/>
</dbReference>
<dbReference type="Gene3D" id="2.120.10.30">
    <property type="entry name" value="TolB, C-terminal domain"/>
    <property type="match status" value="1"/>
</dbReference>
<evidence type="ECO:0000313" key="4">
    <source>
        <dbReference type="Proteomes" id="UP001491349"/>
    </source>
</evidence>
<evidence type="ECO:0000256" key="1">
    <source>
        <dbReference type="ARBA" id="ARBA00022729"/>
    </source>
</evidence>
<proteinExistence type="predicted"/>
<organism evidence="3 4">
    <name type="scientific">Flavobacterium buctense</name>
    <dbReference type="NCBI Taxonomy" id="1648146"/>
    <lineage>
        <taxon>Bacteria</taxon>
        <taxon>Pseudomonadati</taxon>
        <taxon>Bacteroidota</taxon>
        <taxon>Flavobacteriia</taxon>
        <taxon>Flavobacteriales</taxon>
        <taxon>Flavobacteriaceae</taxon>
        <taxon>Flavobacterium</taxon>
    </lineage>
</organism>
<protein>
    <submittedName>
        <fullName evidence="3">T9SS type A sorting domain-containing protein</fullName>
    </submittedName>
</protein>
<dbReference type="PANTHER" id="PTHR35580:SF1">
    <property type="entry name" value="PHYTASE-LIKE DOMAIN-CONTAINING PROTEIN"/>
    <property type="match status" value="1"/>
</dbReference>
<keyword evidence="4" id="KW-1185">Reference proteome</keyword>
<dbReference type="Pfam" id="PF18962">
    <property type="entry name" value="Por_Secre_tail"/>
    <property type="match status" value="1"/>
</dbReference>
<comment type="caution">
    <text evidence="3">The sequence shown here is derived from an EMBL/GenBank/DDBJ whole genome shotgun (WGS) entry which is preliminary data.</text>
</comment>
<dbReference type="SUPFAM" id="SSF101898">
    <property type="entry name" value="NHL repeat"/>
    <property type="match status" value="1"/>
</dbReference>
<gene>
    <name evidence="3" type="ORF">WMW71_10335</name>
</gene>
<feature type="domain" description="Secretion system C-terminal sorting" evidence="2">
    <location>
        <begin position="448"/>
        <end position="508"/>
    </location>
</feature>
<dbReference type="InterPro" id="IPR052918">
    <property type="entry name" value="Motility_Chemotaxis_Reg"/>
</dbReference>
<dbReference type="PANTHER" id="PTHR35580">
    <property type="entry name" value="CELL SURFACE GLYCOPROTEIN (S-LAYER PROTEIN)-LIKE PROTEIN"/>
    <property type="match status" value="1"/>
</dbReference>
<evidence type="ECO:0000259" key="2">
    <source>
        <dbReference type="Pfam" id="PF18962"/>
    </source>
</evidence>
<dbReference type="InterPro" id="IPR011042">
    <property type="entry name" value="6-blade_b-propeller_TolB-like"/>
</dbReference>
<keyword evidence="1" id="KW-0732">Signal</keyword>
<dbReference type="RefSeq" id="WP_187660847.1">
    <property type="nucleotide sequence ID" value="NZ_JACTAB010000006.1"/>
</dbReference>